<evidence type="ECO:0000256" key="1">
    <source>
        <dbReference type="SAM" id="SignalP"/>
    </source>
</evidence>
<dbReference type="RefSeq" id="WP_252853496.1">
    <property type="nucleotide sequence ID" value="NZ_JAMXLR010000055.1"/>
</dbReference>
<evidence type="ECO:0000313" key="3">
    <source>
        <dbReference type="Proteomes" id="UP001155241"/>
    </source>
</evidence>
<name>A0A9X2FGT6_9BACT</name>
<comment type="caution">
    <text evidence="2">The sequence shown here is derived from an EMBL/GenBank/DDBJ whole genome shotgun (WGS) entry which is preliminary data.</text>
</comment>
<organism evidence="2 3">
    <name type="scientific">Aeoliella straminimaris</name>
    <dbReference type="NCBI Taxonomy" id="2954799"/>
    <lineage>
        <taxon>Bacteria</taxon>
        <taxon>Pseudomonadati</taxon>
        <taxon>Planctomycetota</taxon>
        <taxon>Planctomycetia</taxon>
        <taxon>Pirellulales</taxon>
        <taxon>Lacipirellulaceae</taxon>
        <taxon>Aeoliella</taxon>
    </lineage>
</organism>
<dbReference type="Proteomes" id="UP001155241">
    <property type="component" value="Unassembled WGS sequence"/>
</dbReference>
<dbReference type="AlphaFoldDB" id="A0A9X2FGT6"/>
<evidence type="ECO:0000313" key="2">
    <source>
        <dbReference type="EMBL" id="MCO6045381.1"/>
    </source>
</evidence>
<keyword evidence="3" id="KW-1185">Reference proteome</keyword>
<feature type="signal peptide" evidence="1">
    <location>
        <begin position="1"/>
        <end position="22"/>
    </location>
</feature>
<feature type="chain" id="PRO_5040757009" evidence="1">
    <location>
        <begin position="23"/>
        <end position="123"/>
    </location>
</feature>
<sequence>MNILARTLALSLVSLAAVPAAAQQFGDAISSESQMVEESSSWYGENTSPQPVTPRMIIQQKAQMRAFQRMARMESMKWYGMSASRPLANAVPFSGVPSPRYQMPGGRPFAWYPYPSSTVVITR</sequence>
<dbReference type="EMBL" id="JAMXLR010000055">
    <property type="protein sequence ID" value="MCO6045381.1"/>
    <property type="molecule type" value="Genomic_DNA"/>
</dbReference>
<protein>
    <submittedName>
        <fullName evidence="2">Uncharacterized protein</fullName>
    </submittedName>
</protein>
<keyword evidence="1" id="KW-0732">Signal</keyword>
<proteinExistence type="predicted"/>
<accession>A0A9X2FGT6</accession>
<reference evidence="2" key="1">
    <citation type="submission" date="2022-06" db="EMBL/GenBank/DDBJ databases">
        <title>Aeoliella straminimaris, a novel planctomycete from sediments.</title>
        <authorList>
            <person name="Vitorino I.R."/>
            <person name="Lage O.M."/>
        </authorList>
    </citation>
    <scope>NUCLEOTIDE SEQUENCE</scope>
    <source>
        <strain evidence="2">ICT_H6.2</strain>
    </source>
</reference>
<gene>
    <name evidence="2" type="ORF">NG895_15840</name>
</gene>